<dbReference type="PATRIC" id="fig|446692.3.peg.4047"/>
<protein>
    <submittedName>
        <fullName evidence="2">Transposase</fullName>
    </submittedName>
</protein>
<sequence length="175" mass="19862">MQSPPFDPVLMFKVLVIRTVNNLSDERAEYLIDDLSLSCAFCGLGCRIGCLKPRQSGYFVSRPMPIEMLFNRSDATLPNAGCLPMSAQTLDATLVAALKQHNTNGEKKDLRERHISEGWKDKSADPPHKDHHVRWTPTLTKARQQDKRTTPSTSLAILFFSYKSHVFVDQEFRLI</sequence>
<evidence type="ECO:0000313" key="3">
    <source>
        <dbReference type="Proteomes" id="UP000056109"/>
    </source>
</evidence>
<name>A0A0U5F058_9PROT</name>
<dbReference type="AlphaFoldDB" id="A0A0U5F058"/>
<reference evidence="3" key="1">
    <citation type="submission" date="2014-09" db="EMBL/GenBank/DDBJ databases">
        <authorList>
            <person name="Illeghems K.G."/>
        </authorList>
    </citation>
    <scope>NUCLEOTIDE SEQUENCE [LARGE SCALE GENOMIC DNA]</scope>
    <source>
        <strain evidence="3">108B</strain>
    </source>
</reference>
<accession>A0A0U5F058</accession>
<keyword evidence="3" id="KW-1185">Reference proteome</keyword>
<dbReference type="InterPro" id="IPR008490">
    <property type="entry name" value="Transposase_InsH_N"/>
</dbReference>
<dbReference type="Proteomes" id="UP000056109">
    <property type="component" value="Chromosome I"/>
</dbReference>
<gene>
    <name evidence="2" type="ORF">ASN_3814</name>
</gene>
<dbReference type="Pfam" id="PF05598">
    <property type="entry name" value="DUF772"/>
    <property type="match status" value="1"/>
</dbReference>
<evidence type="ECO:0000313" key="2">
    <source>
        <dbReference type="EMBL" id="CEF43028.1"/>
    </source>
</evidence>
<dbReference type="EMBL" id="LN606600">
    <property type="protein sequence ID" value="CEF43028.1"/>
    <property type="molecule type" value="Genomic_DNA"/>
</dbReference>
<organism evidence="2 3">
    <name type="scientific">Acetobacter senegalensis</name>
    <dbReference type="NCBI Taxonomy" id="446692"/>
    <lineage>
        <taxon>Bacteria</taxon>
        <taxon>Pseudomonadati</taxon>
        <taxon>Pseudomonadota</taxon>
        <taxon>Alphaproteobacteria</taxon>
        <taxon>Acetobacterales</taxon>
        <taxon>Acetobacteraceae</taxon>
        <taxon>Acetobacter</taxon>
    </lineage>
</organism>
<evidence type="ECO:0000259" key="1">
    <source>
        <dbReference type="Pfam" id="PF05598"/>
    </source>
</evidence>
<proteinExistence type="predicted"/>
<feature type="domain" description="Transposase InsH N-terminal" evidence="1">
    <location>
        <begin position="4"/>
        <end position="45"/>
    </location>
</feature>
<dbReference type="KEGG" id="asz:ASN_3814"/>